<dbReference type="EMBL" id="BMJE01000007">
    <property type="protein sequence ID" value="GGB84772.1"/>
    <property type="molecule type" value="Genomic_DNA"/>
</dbReference>
<evidence type="ECO:0000256" key="1">
    <source>
        <dbReference type="ARBA" id="ARBA00022729"/>
    </source>
</evidence>
<protein>
    <recommendedName>
        <fullName evidence="2">SbsA Ig-like domain-containing protein</fullName>
    </recommendedName>
</protein>
<keyword evidence="1" id="KW-0732">Signal</keyword>
<dbReference type="PROSITE" id="PS51257">
    <property type="entry name" value="PROKAR_LIPOPROTEIN"/>
    <property type="match status" value="1"/>
</dbReference>
<organism evidence="3 4">
    <name type="scientific">Flavobacterium suaedae</name>
    <dbReference type="NCBI Taxonomy" id="1767027"/>
    <lineage>
        <taxon>Bacteria</taxon>
        <taxon>Pseudomonadati</taxon>
        <taxon>Bacteroidota</taxon>
        <taxon>Flavobacteriia</taxon>
        <taxon>Flavobacteriales</taxon>
        <taxon>Flavobacteriaceae</taxon>
        <taxon>Flavobacterium</taxon>
    </lineage>
</organism>
<dbReference type="Pfam" id="PF13205">
    <property type="entry name" value="Big_5"/>
    <property type="match status" value="1"/>
</dbReference>
<evidence type="ECO:0000313" key="4">
    <source>
        <dbReference type="Proteomes" id="UP000615760"/>
    </source>
</evidence>
<proteinExistence type="predicted"/>
<dbReference type="Proteomes" id="UP000615760">
    <property type="component" value="Unassembled WGS sequence"/>
</dbReference>
<accession>A0ABQ1K1C2</accession>
<sequence length="544" mass="62441">MPKYILKLTFLFFFIVSVSLLATSCAKRGTITGGPKDTIPPVLVSSSPRNMATSFNGDVIRIDFDEYIKIKDVNKQLIISPPMETRPIITPMGSASKYIEIKIKDTLAPDTTYSFNFGQSITDNNEGNPYSQFKFVFSTGTYIDSLMLNGRIKDALSREADNFVTVMLYEDNETYNDSTVFNKRPRYVTNTLDTMEYYSLQNLKAGRYRLFAVKDENNNFKYDPKSDKIAFLKDPITVPNDTIYQLELFKEKLAFNTKRPKQENSNRLIAGYEGYAKAEDIAVKVTNPVTNEAIESITTNIKDKDSVQVWLPRKLEVDSLNVNIAYKDSVKDYTIRFKEMKAADSLSVTAEQKGGIHFREKFTLNTTTPIVKIDSTKISLIRKDSTNVPFSTKYDAFKQKVVFNFEKEEEQKYTFTLLPGALEDFYEKQNDTLSYSLSTRSFNDYGNLRVQLENVNRFPLILQVLNTQEDIKAEYYSEGETYITFESMLPDSYILRVIYDDNGNGEWDTGDVLEKRQPEQVIYFPKPIDVRALWDVEQPFNLGG</sequence>
<evidence type="ECO:0000313" key="3">
    <source>
        <dbReference type="EMBL" id="GGB84772.1"/>
    </source>
</evidence>
<name>A0ABQ1K1C2_9FLAO</name>
<comment type="caution">
    <text evidence="3">The sequence shown here is derived from an EMBL/GenBank/DDBJ whole genome shotgun (WGS) entry which is preliminary data.</text>
</comment>
<keyword evidence="4" id="KW-1185">Reference proteome</keyword>
<feature type="domain" description="SbsA Ig-like" evidence="2">
    <location>
        <begin position="37"/>
        <end position="139"/>
    </location>
</feature>
<gene>
    <name evidence="3" type="ORF">GCM10007424_26030</name>
</gene>
<dbReference type="RefSeq" id="WP_188621750.1">
    <property type="nucleotide sequence ID" value="NZ_BMJE01000007.1"/>
</dbReference>
<reference evidence="4" key="1">
    <citation type="journal article" date="2019" name="Int. J. Syst. Evol. Microbiol.">
        <title>The Global Catalogue of Microorganisms (GCM) 10K type strain sequencing project: providing services to taxonomists for standard genome sequencing and annotation.</title>
        <authorList>
            <consortium name="The Broad Institute Genomics Platform"/>
            <consortium name="The Broad Institute Genome Sequencing Center for Infectious Disease"/>
            <person name="Wu L."/>
            <person name="Ma J."/>
        </authorList>
    </citation>
    <scope>NUCLEOTIDE SEQUENCE [LARGE SCALE GENOMIC DNA]</scope>
    <source>
        <strain evidence="4">CGMCC 1.15461</strain>
    </source>
</reference>
<evidence type="ECO:0000259" key="2">
    <source>
        <dbReference type="Pfam" id="PF13205"/>
    </source>
</evidence>
<dbReference type="InterPro" id="IPR032812">
    <property type="entry name" value="SbsA_Ig"/>
</dbReference>